<protein>
    <submittedName>
        <fullName evidence="3">Uncharacterized protein</fullName>
    </submittedName>
</protein>
<dbReference type="GO" id="GO:0005737">
    <property type="term" value="C:cytoplasm"/>
    <property type="evidence" value="ECO:0007669"/>
    <property type="project" value="TreeGrafter"/>
</dbReference>
<accession>A0A9Q0JU96</accession>
<feature type="compositionally biased region" description="Low complexity" evidence="2">
    <location>
        <begin position="45"/>
        <end position="57"/>
    </location>
</feature>
<dbReference type="GO" id="GO:0005880">
    <property type="term" value="C:nuclear microtubule"/>
    <property type="evidence" value="ECO:0007669"/>
    <property type="project" value="TreeGrafter"/>
</dbReference>
<dbReference type="OrthoDB" id="663033at2759"/>
<dbReference type="GO" id="GO:0051225">
    <property type="term" value="P:spindle assembly"/>
    <property type="evidence" value="ECO:0007669"/>
    <property type="project" value="TreeGrafter"/>
</dbReference>
<proteinExistence type="inferred from homology"/>
<comment type="caution">
    <text evidence="3">The sequence shown here is derived from an EMBL/GenBank/DDBJ whole genome shotgun (WGS) entry which is preliminary data.</text>
</comment>
<feature type="compositionally biased region" description="Polar residues" evidence="2">
    <location>
        <begin position="24"/>
        <end position="40"/>
    </location>
</feature>
<name>A0A9Q0JU96_9MAGN</name>
<dbReference type="EMBL" id="JAMYWD010000012">
    <property type="protein sequence ID" value="KAJ4951797.1"/>
    <property type="molecule type" value="Genomic_DNA"/>
</dbReference>
<evidence type="ECO:0000256" key="1">
    <source>
        <dbReference type="ARBA" id="ARBA00010016"/>
    </source>
</evidence>
<feature type="region of interest" description="Disordered" evidence="2">
    <location>
        <begin position="1"/>
        <end position="83"/>
    </location>
</feature>
<dbReference type="PANTHER" id="PTHR31807:SF27">
    <property type="entry name" value="QWRF MOTIF-CONTAINING PROTEIN 7"/>
    <property type="match status" value="1"/>
</dbReference>
<dbReference type="AlphaFoldDB" id="A0A9Q0JU96"/>
<comment type="similarity">
    <text evidence="1">Belongs to the QWRF family.</text>
</comment>
<dbReference type="Pfam" id="PF04484">
    <property type="entry name" value="QWRF"/>
    <property type="match status" value="1"/>
</dbReference>
<keyword evidence="4" id="KW-1185">Reference proteome</keyword>
<feature type="compositionally biased region" description="Polar residues" evidence="2">
    <location>
        <begin position="141"/>
        <end position="156"/>
    </location>
</feature>
<dbReference type="GO" id="GO:0008017">
    <property type="term" value="F:microtubule binding"/>
    <property type="evidence" value="ECO:0007669"/>
    <property type="project" value="TreeGrafter"/>
</dbReference>
<reference evidence="3" key="1">
    <citation type="journal article" date="2023" name="Plant J.">
        <title>The genome of the king protea, Protea cynaroides.</title>
        <authorList>
            <person name="Chang J."/>
            <person name="Duong T.A."/>
            <person name="Schoeman C."/>
            <person name="Ma X."/>
            <person name="Roodt D."/>
            <person name="Barker N."/>
            <person name="Li Z."/>
            <person name="Van de Peer Y."/>
            <person name="Mizrachi E."/>
        </authorList>
    </citation>
    <scope>NUCLEOTIDE SEQUENCE</scope>
    <source>
        <tissue evidence="3">Young leaves</tissue>
    </source>
</reference>
<evidence type="ECO:0000313" key="4">
    <source>
        <dbReference type="Proteomes" id="UP001141806"/>
    </source>
</evidence>
<sequence>MENPSSRRQIAGTGRPRSPRLLQAPSTRTPEITPLSNSGRKSVDRSNSFRRTSISSSKGGEENRNPSTTITLIPGISKKPQDDHQNLIISNSVKELQRQRSPEVVKTIEKVKTKKKESASPSPWALSPGRPSSIFSLPESVDSSGGTAKQRSRSPSNILNYFKQKKTSSVQEEAFHQLRIMHTRLLQWRLVNARAQSTVTATMNFAEVAETGLLASELVSTVEQERKGLRDLRKEIVIVAALEEQQKSLRAHVIQAATDKERRVEETHLISSIKLMDACYKKDKAEKSIPQQSYRKGHFLRLYLSNVQNKDNYIKTES</sequence>
<evidence type="ECO:0000256" key="2">
    <source>
        <dbReference type="SAM" id="MobiDB-lite"/>
    </source>
</evidence>
<dbReference type="PANTHER" id="PTHR31807">
    <property type="entry name" value="AUGMIN FAMILY MEMBER"/>
    <property type="match status" value="1"/>
</dbReference>
<organism evidence="3 4">
    <name type="scientific">Protea cynaroides</name>
    <dbReference type="NCBI Taxonomy" id="273540"/>
    <lineage>
        <taxon>Eukaryota</taxon>
        <taxon>Viridiplantae</taxon>
        <taxon>Streptophyta</taxon>
        <taxon>Embryophyta</taxon>
        <taxon>Tracheophyta</taxon>
        <taxon>Spermatophyta</taxon>
        <taxon>Magnoliopsida</taxon>
        <taxon>Proteales</taxon>
        <taxon>Proteaceae</taxon>
        <taxon>Protea</taxon>
    </lineage>
</organism>
<feature type="region of interest" description="Disordered" evidence="2">
    <location>
        <begin position="110"/>
        <end position="156"/>
    </location>
</feature>
<evidence type="ECO:0000313" key="3">
    <source>
        <dbReference type="EMBL" id="KAJ4951797.1"/>
    </source>
</evidence>
<dbReference type="Proteomes" id="UP001141806">
    <property type="component" value="Unassembled WGS sequence"/>
</dbReference>
<dbReference type="InterPro" id="IPR007573">
    <property type="entry name" value="QWRF"/>
</dbReference>
<gene>
    <name evidence="3" type="ORF">NE237_028629</name>
</gene>